<sequence>MKHRFFCWVHKLSGKNQADEVLIFCYINHFFIEKWIVFFAGFVCAHRLEKLAASVFRIT</sequence>
<evidence type="ECO:0000313" key="3">
    <source>
        <dbReference type="Proteomes" id="UP000320591"/>
    </source>
</evidence>
<keyword evidence="1" id="KW-0812">Transmembrane</keyword>
<dbReference type="RefSeq" id="WP_042873692.1">
    <property type="nucleotide sequence ID" value="NZ_CM001975.1"/>
</dbReference>
<organism evidence="2 3">
    <name type="scientific">Dickeya poaceiphila</name>
    <dbReference type="NCBI Taxonomy" id="568768"/>
    <lineage>
        <taxon>Bacteria</taxon>
        <taxon>Pseudomonadati</taxon>
        <taxon>Pseudomonadota</taxon>
        <taxon>Gammaproteobacteria</taxon>
        <taxon>Enterobacterales</taxon>
        <taxon>Pectobacteriaceae</taxon>
        <taxon>Dickeya</taxon>
    </lineage>
</organism>
<dbReference type="Proteomes" id="UP000320591">
    <property type="component" value="Chromosome"/>
</dbReference>
<dbReference type="EMBL" id="CP042220">
    <property type="protein sequence ID" value="QDX31860.1"/>
    <property type="molecule type" value="Genomic_DNA"/>
</dbReference>
<evidence type="ECO:0000256" key="1">
    <source>
        <dbReference type="SAM" id="Phobius"/>
    </source>
</evidence>
<gene>
    <name evidence="2" type="ORF">Dpoa569_0000012</name>
</gene>
<accession>A0A5B8IKX2</accession>
<name>A0A5B8IKX2_9GAMM</name>
<keyword evidence="1" id="KW-1133">Transmembrane helix</keyword>
<keyword evidence="1" id="KW-0472">Membrane</keyword>
<keyword evidence="3" id="KW-1185">Reference proteome</keyword>
<proteinExistence type="predicted"/>
<dbReference type="AlphaFoldDB" id="A0A5B8IKX2"/>
<evidence type="ECO:0000313" key="2">
    <source>
        <dbReference type="EMBL" id="QDX31860.1"/>
    </source>
</evidence>
<dbReference type="KEGG" id="dic:Dpoa569_0000012"/>
<reference evidence="2 3" key="1">
    <citation type="journal article" date="2019" name="Environ. Microbiol.">
        <title>The phytopathogenic nature of Dickeya aquatica 174/2 and the dynamic early evolution of Dickeya pathogenicity.</title>
        <authorList>
            <person name="Duprey A."/>
            <person name="Taib N."/>
            <person name="Leonard S."/>
            <person name="Garin T."/>
            <person name="Flandrois J.P."/>
            <person name="Nasser W."/>
            <person name="Brochier-Armanet C."/>
            <person name="Reverchon S."/>
        </authorList>
    </citation>
    <scope>NUCLEOTIDE SEQUENCE [LARGE SCALE GENOMIC DNA]</scope>
    <source>
        <strain evidence="2 3">NCPPB 569</strain>
    </source>
</reference>
<feature type="transmembrane region" description="Helical" evidence="1">
    <location>
        <begin position="21"/>
        <end position="43"/>
    </location>
</feature>
<protein>
    <submittedName>
        <fullName evidence="2">Uncharacterized protein</fullName>
    </submittedName>
</protein>